<gene>
    <name evidence="9 12" type="primary">mfd</name>
    <name evidence="12" type="ORF">HPS55_03185</name>
</gene>
<evidence type="ECO:0000256" key="8">
    <source>
        <dbReference type="ARBA" id="ARBA00023204"/>
    </source>
</evidence>
<evidence type="ECO:0000256" key="3">
    <source>
        <dbReference type="ARBA" id="ARBA00022763"/>
    </source>
</evidence>
<dbReference type="InterPro" id="IPR014001">
    <property type="entry name" value="Helicase_ATP-bd"/>
</dbReference>
<dbReference type="InterPro" id="IPR037235">
    <property type="entry name" value="TRCF-like_C_D7"/>
</dbReference>
<dbReference type="InterPro" id="IPR004576">
    <property type="entry name" value="Mfd"/>
</dbReference>
<dbReference type="InterPro" id="IPR011545">
    <property type="entry name" value="DEAD/DEAH_box_helicase_dom"/>
</dbReference>
<dbReference type="Pfam" id="PF00270">
    <property type="entry name" value="DEAD"/>
    <property type="match status" value="1"/>
</dbReference>
<dbReference type="SUPFAM" id="SSF141259">
    <property type="entry name" value="CarD-like"/>
    <property type="match status" value="1"/>
</dbReference>
<feature type="domain" description="Helicase C-terminal" evidence="11">
    <location>
        <begin position="874"/>
        <end position="1028"/>
    </location>
</feature>
<comment type="similarity">
    <text evidence="9">In the C-terminal section; belongs to the helicase family. RecG subfamily.</text>
</comment>
<dbReference type="Gene3D" id="3.90.1150.50">
    <property type="entry name" value="Transcription-repair-coupling factor, D7 domain"/>
    <property type="match status" value="1"/>
</dbReference>
<dbReference type="PROSITE" id="PS51192">
    <property type="entry name" value="HELICASE_ATP_BIND_1"/>
    <property type="match status" value="1"/>
</dbReference>
<dbReference type="NCBIfam" id="TIGR00580">
    <property type="entry name" value="mfd"/>
    <property type="match status" value="1"/>
</dbReference>
<dbReference type="SMART" id="SM01058">
    <property type="entry name" value="CarD_TRCF"/>
    <property type="match status" value="1"/>
</dbReference>
<keyword evidence="3 9" id="KW-0227">DNA damage</keyword>
<dbReference type="SUPFAM" id="SSF52540">
    <property type="entry name" value="P-loop containing nucleoside triphosphate hydrolases"/>
    <property type="match status" value="3"/>
</dbReference>
<dbReference type="Pfam" id="PF03461">
    <property type="entry name" value="TRCF"/>
    <property type="match status" value="1"/>
</dbReference>
<name>A0ABX2AVA2_9BACT</name>
<dbReference type="RefSeq" id="WP_172175930.1">
    <property type="nucleotide sequence ID" value="NZ_CASGKG010000014.1"/>
</dbReference>
<dbReference type="CDD" id="cd17991">
    <property type="entry name" value="DEXHc_TRCF"/>
    <property type="match status" value="1"/>
</dbReference>
<evidence type="ECO:0000313" key="12">
    <source>
        <dbReference type="EMBL" id="NPE13337.1"/>
    </source>
</evidence>
<dbReference type="InterPro" id="IPR005118">
    <property type="entry name" value="TRCF_C"/>
</dbReference>
<dbReference type="SMART" id="SM00487">
    <property type="entry name" value="DEXDc"/>
    <property type="match status" value="1"/>
</dbReference>
<keyword evidence="7 9" id="KW-0238">DNA-binding</keyword>
<proteinExistence type="inferred from homology"/>
<dbReference type="InterPro" id="IPR036101">
    <property type="entry name" value="CarD-like/TRCF_RID_sf"/>
</dbReference>
<comment type="function">
    <text evidence="9">Couples transcription and DNA repair by recognizing RNA polymerase (RNAP) stalled at DNA lesions. Mediates ATP-dependent release of RNAP and its truncated transcript from the DNA, and recruitment of nucleotide excision repair machinery to the damaged site.</text>
</comment>
<dbReference type="SMART" id="SM00490">
    <property type="entry name" value="HELICc"/>
    <property type="match status" value="1"/>
</dbReference>
<evidence type="ECO:0000256" key="6">
    <source>
        <dbReference type="ARBA" id="ARBA00022840"/>
    </source>
</evidence>
<keyword evidence="2 9" id="KW-0547">Nucleotide-binding</keyword>
<keyword evidence="4 9" id="KW-0378">Hydrolase</keyword>
<dbReference type="Pfam" id="PF02559">
    <property type="entry name" value="CarD_TRCF_RID"/>
    <property type="match status" value="1"/>
</dbReference>
<reference evidence="12 13" key="1">
    <citation type="submission" date="2020-05" db="EMBL/GenBank/DDBJ databases">
        <title>Distinct polysaccharide utilization as determinants for interspecies competition between intestinal Prevotella spp.</title>
        <authorList>
            <person name="Galvez E.J.C."/>
            <person name="Iljazovic A."/>
            <person name="Strowig T."/>
        </authorList>
    </citation>
    <scope>NUCLEOTIDE SEQUENCE [LARGE SCALE GENOMIC DNA]</scope>
    <source>
        <strain evidence="12 13">PROD</strain>
    </source>
</reference>
<sequence length="1242" mass="140406">MTIQDLQAMYATLPQVGALAKILEDSSVKTVFLDGLLASSAPMVFGSLDVKSNNTVLFILQDADEAGYFYHDLTQVMGQESVLFFPSSYRRAVKYGQRDPASEILRTEVLAALNSVQSSECGVQRYDYSQDVASVVPDGNHTSSLITNRSSLYIVSFPEAVAELVVSRKRLDSRTLSLAKDTTVDVMEVMRTLREFGFHEVEYVYEPGQFALRGSILDVYSYSCEYPYRVDFFGDDIDSIRTFEVETQLSRDRRDEVRIVPELAGITEDRIPLLSFLPEGTLIVMKDSTYVRDAVERTYQEGFSQQAIVERTEGATEMEQRAIIQQMRKEVQLVSGARFADDVAAFRIIEIGHRPLRQPDATIRFNITAQPLSHKNFDLLTSTFEDYLLRGYRLYILADSKKQNERLKEILSSEVQSSECGVKRYDNSVQSSECGVKRYDNSVQSAECRVQRYDNPQEQAPSLDGNHTSSLITHHSELSTQPSSLSTHYSSPKSIDFTPVERTLHEGFADNDLRVCFFTDHQIFDRFHKYNLKSDRARSGKMALTLKEIRQFEPGDYVVHVDHGIGRFGGLVRMPQTDGGYQEMIKITYQKGDAIYVSIHSLYKVSKYKAHDNGEAPRLSHLGTGQWERLKERTKKKLKDIARDLIKLYAKRRQERGFAFSSDSFMQHELEAGFLYEDTPDQLKATNDVKADMERARPMDRLVCGDVGFGKTEVAVRAAFKAACDSKQVAVLVPTTVLAYQHYQTFGNRLKNFPVRVDYLTRARSAKQTKELLKDLEDGKIDILIGTHKLIGKSVKFRDLGLLIIDEEQKFGVAVKEKLRQLKTNVDTLTMSATPIPRTLQFSLVGARDLSTIQTPPPNRYPIQTEIHTFGPEIIADAVNFEMSRNGQVYFVNNRINELQRIADMIRKYVPDVRIAIGHGQMKPEELEHIVLDFANHDYDVLVSTTIVESGIDIPNANTIIINGANNFGLSDLHQMRGRVGRGNRKAFCYLLAPPLSALPQESRRRLEALENFSELGSGINIAMQDLDIRGAGNLLGAEQSGFIADLGYETYQKILNQAVAELKNEEFADLYADEVAAGEADGSDFVDDCALESDIEMYFPPSYVPNDSERMLLYRELDNLEDDNEVEQYRNRLRDRFGEIPAVGEELMRVVPLRRMGKCLGCEKIMLKQGRMTMFFVSNAKSPYYRSEAFGSILDYIAANPRRCNLREQNGKRSIVITCVNTVGEGVDVLRSIIGSGGKER</sequence>
<dbReference type="SUPFAM" id="SSF143517">
    <property type="entry name" value="TRCF domain-like"/>
    <property type="match status" value="1"/>
</dbReference>
<organism evidence="12 13">
    <name type="scientific">Xylanibacter rodentium</name>
    <dbReference type="NCBI Taxonomy" id="2736289"/>
    <lineage>
        <taxon>Bacteria</taxon>
        <taxon>Pseudomonadati</taxon>
        <taxon>Bacteroidota</taxon>
        <taxon>Bacteroidia</taxon>
        <taxon>Bacteroidales</taxon>
        <taxon>Prevotellaceae</taxon>
        <taxon>Xylanibacter</taxon>
    </lineage>
</organism>
<evidence type="ECO:0000256" key="1">
    <source>
        <dbReference type="ARBA" id="ARBA00022490"/>
    </source>
</evidence>
<dbReference type="PROSITE" id="PS51194">
    <property type="entry name" value="HELICASE_CTER"/>
    <property type="match status" value="1"/>
</dbReference>
<dbReference type="EMBL" id="JABKKE010000003">
    <property type="protein sequence ID" value="NPE13337.1"/>
    <property type="molecule type" value="Genomic_DNA"/>
</dbReference>
<comment type="similarity">
    <text evidence="9">In the N-terminal section; belongs to the UvrB family.</text>
</comment>
<evidence type="ECO:0000313" key="13">
    <source>
        <dbReference type="Proteomes" id="UP001193734"/>
    </source>
</evidence>
<dbReference type="Gene3D" id="3.40.50.11180">
    <property type="match status" value="1"/>
</dbReference>
<comment type="subcellular location">
    <subcellularLocation>
        <location evidence="9">Cytoplasm</location>
    </subcellularLocation>
</comment>
<keyword evidence="8 9" id="KW-0234">DNA repair</keyword>
<dbReference type="GeneID" id="82156762"/>
<dbReference type="Pfam" id="PF00271">
    <property type="entry name" value="Helicase_C"/>
    <property type="match status" value="1"/>
</dbReference>
<dbReference type="PANTHER" id="PTHR47964">
    <property type="entry name" value="ATP-DEPENDENT DNA HELICASE HOMOLOG RECG, CHLOROPLASTIC"/>
    <property type="match status" value="1"/>
</dbReference>
<dbReference type="InterPro" id="IPR027417">
    <property type="entry name" value="P-loop_NTPase"/>
</dbReference>
<evidence type="ECO:0000256" key="7">
    <source>
        <dbReference type="ARBA" id="ARBA00023125"/>
    </source>
</evidence>
<dbReference type="HAMAP" id="MF_00969">
    <property type="entry name" value="TRCF"/>
    <property type="match status" value="1"/>
</dbReference>
<feature type="domain" description="Helicase ATP-binding" evidence="10">
    <location>
        <begin position="692"/>
        <end position="853"/>
    </location>
</feature>
<evidence type="ECO:0000256" key="5">
    <source>
        <dbReference type="ARBA" id="ARBA00022806"/>
    </source>
</evidence>
<dbReference type="Gene3D" id="3.30.2060.10">
    <property type="entry name" value="Penicillin-binding protein 1b domain"/>
    <property type="match status" value="1"/>
</dbReference>
<dbReference type="Gene3D" id="2.40.10.170">
    <property type="match status" value="1"/>
</dbReference>
<dbReference type="Gene3D" id="3.40.50.300">
    <property type="entry name" value="P-loop containing nucleotide triphosphate hydrolases"/>
    <property type="match status" value="2"/>
</dbReference>
<keyword evidence="6 9" id="KW-0067">ATP-binding</keyword>
<keyword evidence="5" id="KW-0347">Helicase</keyword>
<keyword evidence="1 9" id="KW-0963">Cytoplasm</keyword>
<dbReference type="Pfam" id="PF17757">
    <property type="entry name" value="UvrB_inter"/>
    <property type="match status" value="1"/>
</dbReference>
<evidence type="ECO:0000259" key="10">
    <source>
        <dbReference type="PROSITE" id="PS51192"/>
    </source>
</evidence>
<evidence type="ECO:0000256" key="2">
    <source>
        <dbReference type="ARBA" id="ARBA00022741"/>
    </source>
</evidence>
<evidence type="ECO:0000259" key="11">
    <source>
        <dbReference type="PROSITE" id="PS51194"/>
    </source>
</evidence>
<dbReference type="InterPro" id="IPR003711">
    <property type="entry name" value="CarD-like/TRCF_RID"/>
</dbReference>
<accession>A0ABX2AVA2</accession>
<dbReference type="SMART" id="SM00982">
    <property type="entry name" value="TRCF"/>
    <property type="match status" value="1"/>
</dbReference>
<evidence type="ECO:0000256" key="9">
    <source>
        <dbReference type="HAMAP-Rule" id="MF_00969"/>
    </source>
</evidence>
<dbReference type="InterPro" id="IPR041471">
    <property type="entry name" value="UvrB_inter"/>
</dbReference>
<keyword evidence="13" id="KW-1185">Reference proteome</keyword>
<comment type="caution">
    <text evidence="12">The sequence shown here is derived from an EMBL/GenBank/DDBJ whole genome shotgun (WGS) entry which is preliminary data.</text>
</comment>
<dbReference type="InterPro" id="IPR047112">
    <property type="entry name" value="RecG/Mfd"/>
</dbReference>
<dbReference type="EC" id="3.6.4.-" evidence="9"/>
<dbReference type="InterPro" id="IPR001650">
    <property type="entry name" value="Helicase_C-like"/>
</dbReference>
<dbReference type="Proteomes" id="UP001193734">
    <property type="component" value="Unassembled WGS sequence"/>
</dbReference>
<protein>
    <recommendedName>
        <fullName evidence="9">Transcription-repair-coupling factor</fullName>
        <shortName evidence="9">TRCF</shortName>
        <ecNumber evidence="9">3.6.4.-</ecNumber>
    </recommendedName>
</protein>
<evidence type="ECO:0000256" key="4">
    <source>
        <dbReference type="ARBA" id="ARBA00022801"/>
    </source>
</evidence>
<dbReference type="PANTHER" id="PTHR47964:SF1">
    <property type="entry name" value="ATP-DEPENDENT DNA HELICASE HOMOLOG RECG, CHLOROPLASTIC"/>
    <property type="match status" value="1"/>
</dbReference>